<organism evidence="1">
    <name type="scientific">Ignavibacterium album</name>
    <dbReference type="NCBI Taxonomy" id="591197"/>
    <lineage>
        <taxon>Bacteria</taxon>
        <taxon>Pseudomonadati</taxon>
        <taxon>Ignavibacteriota</taxon>
        <taxon>Ignavibacteria</taxon>
        <taxon>Ignavibacteriales</taxon>
        <taxon>Ignavibacteriaceae</taxon>
        <taxon>Ignavibacterium</taxon>
    </lineage>
</organism>
<dbReference type="EMBL" id="DSUJ01000008">
    <property type="protein sequence ID" value="HFI91198.1"/>
    <property type="molecule type" value="Genomic_DNA"/>
</dbReference>
<gene>
    <name evidence="1" type="ORF">ENS31_06645</name>
</gene>
<accession>A0A7V2ZJJ8</accession>
<protein>
    <submittedName>
        <fullName evidence="1">Uncharacterized protein</fullName>
    </submittedName>
</protein>
<reference evidence="1" key="1">
    <citation type="journal article" date="2020" name="mSystems">
        <title>Genome- and Community-Level Interaction Insights into Carbon Utilization and Element Cycling Functions of Hydrothermarchaeota in Hydrothermal Sediment.</title>
        <authorList>
            <person name="Zhou Z."/>
            <person name="Liu Y."/>
            <person name="Xu W."/>
            <person name="Pan J."/>
            <person name="Luo Z.H."/>
            <person name="Li M."/>
        </authorList>
    </citation>
    <scope>NUCLEOTIDE SEQUENCE [LARGE SCALE GENOMIC DNA]</scope>
    <source>
        <strain evidence="1">SpSt-479</strain>
    </source>
</reference>
<sequence length="656" mass="72994">MKLIQILFVVNIALLICFQNIDAQEKDSSSIDFVKRNFNISGEIGVYGELYSIKGQPARRPKSSGRIYFRPTLELFGLMQIPFEFLISSEGSSARQNINQFGINPSWDWWTLHLGDFNEDFSQYTLSGINIRGAGINITPGIFRFATTAGFTQRSVPGGAQDGTFKRFLFAAKLGIGKETDSYLDLIFLRAKDEVGSLTQNKKSITIISPNGNDILEIGSIQSIRWNSFDVNSGLRIQLSRDGGITYELIADNQPNVGYFNWTVTGPTTFQAIIKITATDNPNIFDTSDLPFTIGSGIQSQIYSNTQDIVNQNAVTPQENLIIGTKGKISFFENIVSLEFDGAGSVYTRDIRSSELDLDSSDVPSFLTKLYKFRVGTNYDYAFNSFLNLHLSNFNSRIGFKRIGPGYNSLGTSYLLNDIGEYSMMNSLNISGTGITFGYIHQFDNLIDQKQFTTSRNIFNIGLTRMLTEKWNASLTANIMNMKNDAADSIKTDFLSFVINTNHSFLIDPQGTFRNLNFNYSFQNTNNKSFNLKNNKTSVHTINLAANFLFIENLSTTLNAGLISSSVFDTIKTTTQNYGLSFQHSAMLNKLISNANISVAKSGSNTSLRLTIGTGYQITAADNLAILVSYMKFTGSTYKGGNFNEVISSLNYSHRF</sequence>
<evidence type="ECO:0000313" key="1">
    <source>
        <dbReference type="EMBL" id="HFI91198.1"/>
    </source>
</evidence>
<comment type="caution">
    <text evidence="1">The sequence shown here is derived from an EMBL/GenBank/DDBJ whole genome shotgun (WGS) entry which is preliminary data.</text>
</comment>
<dbReference type="AlphaFoldDB" id="A0A7V2ZJJ8"/>
<name>A0A7V2ZJJ8_9BACT</name>
<proteinExistence type="predicted"/>